<evidence type="ECO:0000313" key="1">
    <source>
        <dbReference type="EMBL" id="STM59889.1"/>
    </source>
</evidence>
<gene>
    <name evidence="1" type="ORF">NCTC10429_06552</name>
</gene>
<dbReference type="AlphaFoldDB" id="A0A377E9K1"/>
<dbReference type="EMBL" id="UGEX01000007">
    <property type="protein sequence ID" value="STM59889.1"/>
    <property type="molecule type" value="Genomic_DNA"/>
</dbReference>
<name>A0A377E9K1_ECOLX</name>
<protein>
    <submittedName>
        <fullName evidence="1">Uncharacterized protein</fullName>
    </submittedName>
</protein>
<accession>A0A377E9K1</accession>
<organism evidence="1 2">
    <name type="scientific">Escherichia coli</name>
    <dbReference type="NCBI Taxonomy" id="562"/>
    <lineage>
        <taxon>Bacteria</taxon>
        <taxon>Pseudomonadati</taxon>
        <taxon>Pseudomonadota</taxon>
        <taxon>Gammaproteobacteria</taxon>
        <taxon>Enterobacterales</taxon>
        <taxon>Enterobacteriaceae</taxon>
        <taxon>Escherichia</taxon>
    </lineage>
</organism>
<evidence type="ECO:0000313" key="2">
    <source>
        <dbReference type="Proteomes" id="UP000254088"/>
    </source>
</evidence>
<dbReference type="Proteomes" id="UP000254088">
    <property type="component" value="Unassembled WGS sequence"/>
</dbReference>
<proteinExistence type="predicted"/>
<reference evidence="1 2" key="1">
    <citation type="submission" date="2018-06" db="EMBL/GenBank/DDBJ databases">
        <authorList>
            <consortium name="Pathogen Informatics"/>
            <person name="Doyle S."/>
        </authorList>
    </citation>
    <scope>NUCLEOTIDE SEQUENCE [LARGE SCALE GENOMIC DNA]</scope>
    <source>
        <strain evidence="1 2">NCTC10429</strain>
    </source>
</reference>
<sequence>MVGKGDQGGGVAAVPIDAPDDVVDVVPAPDGGKDGKGEAVEPTLWYPVEGQGDALAGASWTAPCPWSFEQLRLLPLRQNNGDLRQAARLVLRELGHRDVLVCPCPASGPG</sequence>